<dbReference type="eggNOG" id="COG3291">
    <property type="taxonomic scope" value="Bacteria"/>
</dbReference>
<evidence type="ECO:0000259" key="6">
    <source>
        <dbReference type="PROSITE" id="PS50022"/>
    </source>
</evidence>
<evidence type="ECO:0000259" key="7">
    <source>
        <dbReference type="PROSITE" id="PS50093"/>
    </source>
</evidence>
<dbReference type="Proteomes" id="UP000001401">
    <property type="component" value="Chromosome"/>
</dbReference>
<dbReference type="Gene3D" id="1.20.1270.90">
    <property type="entry name" value="AF1782-like"/>
    <property type="match status" value="3"/>
</dbReference>
<dbReference type="InterPro" id="IPR011042">
    <property type="entry name" value="6-blade_b-propeller_TolB-like"/>
</dbReference>
<feature type="coiled-coil region" evidence="2">
    <location>
        <begin position="1390"/>
        <end position="1417"/>
    </location>
</feature>
<dbReference type="Gene3D" id="2.60.120.260">
    <property type="entry name" value="Galactose-binding domain-like"/>
    <property type="match status" value="2"/>
</dbReference>
<keyword evidence="4" id="KW-0812">Transmembrane</keyword>
<dbReference type="eggNOG" id="COG3828">
    <property type="taxonomic scope" value="Bacteria"/>
</dbReference>
<feature type="coiled-coil region" evidence="2">
    <location>
        <begin position="1317"/>
        <end position="1344"/>
    </location>
</feature>
<evidence type="ECO:0000256" key="2">
    <source>
        <dbReference type="SAM" id="Coils"/>
    </source>
</evidence>
<dbReference type="PROSITE" id="PS51175">
    <property type="entry name" value="CBM6"/>
    <property type="match status" value="1"/>
</dbReference>
<dbReference type="Pfam" id="PF03422">
    <property type="entry name" value="CBM_6"/>
    <property type="match status" value="1"/>
</dbReference>
<dbReference type="Pfam" id="PF06283">
    <property type="entry name" value="ThuA"/>
    <property type="match status" value="1"/>
</dbReference>
<evidence type="ECO:0000313" key="10">
    <source>
        <dbReference type="Proteomes" id="UP000001401"/>
    </source>
</evidence>
<evidence type="ECO:0000256" key="5">
    <source>
        <dbReference type="SAM" id="SignalP"/>
    </source>
</evidence>
<feature type="domain" description="PKD" evidence="7">
    <location>
        <begin position="702"/>
        <end position="783"/>
    </location>
</feature>
<dbReference type="OrthoDB" id="9770043at2"/>
<dbReference type="InterPro" id="IPR022409">
    <property type="entry name" value="PKD/Chitinase_dom"/>
</dbReference>
<dbReference type="Pfam" id="PF07995">
    <property type="entry name" value="GSDH"/>
    <property type="match status" value="1"/>
</dbReference>
<reference evidence="9 10" key="1">
    <citation type="submission" date="2010-12" db="EMBL/GenBank/DDBJ databases">
        <title>Complete sequence of Bacillus cellulosilyticus DSM 2522.</title>
        <authorList>
            <consortium name="US DOE Joint Genome Institute"/>
            <person name="Lucas S."/>
            <person name="Copeland A."/>
            <person name="Lapidus A."/>
            <person name="Cheng J.-F."/>
            <person name="Bruce D."/>
            <person name="Goodwin L."/>
            <person name="Pitluck S."/>
            <person name="Chertkov O."/>
            <person name="Detter J.C."/>
            <person name="Han C."/>
            <person name="Tapia R."/>
            <person name="Land M."/>
            <person name="Hauser L."/>
            <person name="Jeffries C."/>
            <person name="Kyrpides N."/>
            <person name="Ivanova N."/>
            <person name="Mikhailova N."/>
            <person name="Brumm P."/>
            <person name="Mead D."/>
            <person name="Woyke T."/>
        </authorList>
    </citation>
    <scope>NUCLEOTIDE SEQUENCE [LARGE SCALE GENOMIC DNA]</scope>
    <source>
        <strain evidence="10">ATCC 21833 / DSM 2522 / FERM P-1141 / JCM 9156 / N-4</strain>
    </source>
</reference>
<dbReference type="InterPro" id="IPR000421">
    <property type="entry name" value="FA58C"/>
</dbReference>
<dbReference type="InterPro" id="IPR008979">
    <property type="entry name" value="Galactose-bd-like_sf"/>
</dbReference>
<evidence type="ECO:0000256" key="3">
    <source>
        <dbReference type="SAM" id="MobiDB-lite"/>
    </source>
</evidence>
<feature type="chain" id="PRO_5003212211" evidence="5">
    <location>
        <begin position="34"/>
        <end position="1514"/>
    </location>
</feature>
<dbReference type="InterPro" id="IPR000601">
    <property type="entry name" value="PKD_dom"/>
</dbReference>
<dbReference type="GO" id="GO:0030246">
    <property type="term" value="F:carbohydrate binding"/>
    <property type="evidence" value="ECO:0007669"/>
    <property type="project" value="InterPro"/>
</dbReference>
<evidence type="ECO:0000313" key="9">
    <source>
        <dbReference type="EMBL" id="ADU31971.1"/>
    </source>
</evidence>
<dbReference type="CDD" id="cd00146">
    <property type="entry name" value="PKD"/>
    <property type="match status" value="1"/>
</dbReference>
<dbReference type="Gene3D" id="3.40.50.880">
    <property type="match status" value="1"/>
</dbReference>
<organism evidence="9 10">
    <name type="scientific">Evansella cellulosilytica (strain ATCC 21833 / DSM 2522 / FERM P-1141 / JCM 9156 / N-4)</name>
    <name type="common">Bacillus cellulosilyticus</name>
    <dbReference type="NCBI Taxonomy" id="649639"/>
    <lineage>
        <taxon>Bacteria</taxon>
        <taxon>Bacillati</taxon>
        <taxon>Bacillota</taxon>
        <taxon>Bacilli</taxon>
        <taxon>Bacillales</taxon>
        <taxon>Bacillaceae</taxon>
        <taxon>Evansella</taxon>
    </lineage>
</organism>
<dbReference type="SUPFAM" id="SSF49299">
    <property type="entry name" value="PKD domain"/>
    <property type="match status" value="1"/>
</dbReference>
<keyword evidence="2" id="KW-0175">Coiled coil</keyword>
<dbReference type="EMBL" id="CP002394">
    <property type="protein sequence ID" value="ADU31971.1"/>
    <property type="molecule type" value="Genomic_DNA"/>
</dbReference>
<dbReference type="Pfam" id="PF00754">
    <property type="entry name" value="F5_F8_type_C"/>
    <property type="match status" value="1"/>
</dbReference>
<dbReference type="InterPro" id="IPR029062">
    <property type="entry name" value="Class_I_gatase-like"/>
</dbReference>
<proteinExistence type="predicted"/>
<keyword evidence="1 5" id="KW-0732">Signal</keyword>
<dbReference type="Gene3D" id="2.120.10.30">
    <property type="entry name" value="TolB, C-terminal domain"/>
    <property type="match status" value="1"/>
</dbReference>
<dbReference type="PROSITE" id="PS50093">
    <property type="entry name" value="PKD"/>
    <property type="match status" value="1"/>
</dbReference>
<dbReference type="Pfam" id="PF18911">
    <property type="entry name" value="PKD_4"/>
    <property type="match status" value="1"/>
</dbReference>
<dbReference type="RefSeq" id="WP_013490302.1">
    <property type="nucleotide sequence ID" value="NC_014829.1"/>
</dbReference>
<feature type="transmembrane region" description="Helical" evidence="4">
    <location>
        <begin position="1483"/>
        <end position="1504"/>
    </location>
</feature>
<dbReference type="CDD" id="cd04084">
    <property type="entry name" value="CBM6_xylanase-like"/>
    <property type="match status" value="1"/>
</dbReference>
<dbReference type="PANTHER" id="PTHR19328:SF75">
    <property type="entry name" value="ALDOSE SUGAR DEHYDROGENASE YLII"/>
    <property type="match status" value="1"/>
</dbReference>
<accession>E6TT63</accession>
<keyword evidence="10" id="KW-1185">Reference proteome</keyword>
<feature type="domain" description="CBM6" evidence="8">
    <location>
        <begin position="894"/>
        <end position="1015"/>
    </location>
</feature>
<evidence type="ECO:0000256" key="1">
    <source>
        <dbReference type="ARBA" id="ARBA00022729"/>
    </source>
</evidence>
<dbReference type="InterPro" id="IPR005084">
    <property type="entry name" value="CBM6"/>
</dbReference>
<dbReference type="SUPFAM" id="SSF49785">
    <property type="entry name" value="Galactose-binding domain-like"/>
    <property type="match status" value="2"/>
</dbReference>
<keyword evidence="4" id="KW-1133">Transmembrane helix</keyword>
<name>E6TT63_EVAC2</name>
<dbReference type="SUPFAM" id="SSF50952">
    <property type="entry name" value="Soluble quinoprotein glucose dehydrogenase"/>
    <property type="match status" value="1"/>
</dbReference>
<dbReference type="KEGG" id="bco:Bcell_3731"/>
<sequence>MNSRRQKFNVFLMLLLLLSTLITPVLQPNTVTAHNGDHSSDSSHRLLVVTHTEGYFHGSINDIRDVMPQWGQENGFEVVFADSSSSARGSDVPIEEAFTPEFLADFDAMMFANTTGNFGTTEERQAIMDFIESGGGFVGAHAAIDTGYDWPEYGEMVGTYFQSHPWVQQVNYLVEDSDHPATRHLQSGEWTKLEEVYIFPEDLNPRDAGKHILLSLDTDSVSGNRGGQFDDHPAAWCSPQEEGRVFITALGHHSQTWSSEPDFKQHILGGLEYAFGIENDTDCHLPSPKPGLVKEQLTNAVPRPTALEVTDDSRVFSISINGGVYETQPNGSTNRILNIPTTTEGEHGVMGIALDPEFDENGHVFIYYSEPEHTSEGEIINNLSRFTYENGEIDPATEELLLEVPSDPQCCHQGGYLKFGPDGKLYLSTGDNKPATNGPNALAIETAQNLGDLRGSILRINKDGSIPEDNPFVDVDGARGEIYAYGFRNPYRFTFDEETGFIYVGDVGPDSSSDYDEYNVITEPGQNFGWPYIIGDTPYVNYLSRFESFANNFDFSTVRGNFTADDVLTTAEEILHFHENEAVDPIAFYPYGHKDPWGSGGRTSNVGPVYDPGNGENAFPATHHGKLLFYDFVRGWMKLVDTDENGEIIAVEDFIDGLLLPMDVDIGPDGSIYIAEFGSSWWEVNDQSGITKISWGVLERAPVIQVNVSKNYAFIGDEISFDSSGTYDPDGNDITFDWDFGDGTTSTEASPTHAYSENGEYTVRLSVTDATGKVASWNTTIVIGNTPPVVEILQPSNNTFFRNGDTFTFVGRAYDAEDGEIACENLEWRLDLLHDDHGHPQEYKRGCEVTYTLQDDGHNYTDNIWWQMSLVARDSGGDGAPVLEGIDTIEFIKNRIEAEHYDDKSPAINTEGTSDVGGGQNIGWTGPGEWLKFEDLNLEQMDTVYLRTASLSNYHIELRLDSPDGESIASIEGNATGGWQNWNTVSAELSDVEGNHDIYVYYVSGEANINWIQFGGEGFPGPGEEGDPYEPVDPGDPGDPSDPGEDCGGNYCFEPIADLENSLDRSNWIPSASHSHEEEANDAPSGLHYAIDDDLGTRWSSGEDMTDGMYYQVDFGEVHTINAVYVDSGSHWEERGLKDSHRDWFLGYRIEISVDGENWTTVAEQEENDQYIIHVQFDDVDARFVKVTNTKDITVPGWLSIHDLQVIEAVGDSEPGVDVTELENLISTAKSYTNDEGEYTEESFEALQIAIAEAEAALETIETIQDLNNAFAALQEKINALQPSLSDPVLDVSELENLIESAKAISNEDEVYTDESYETLQAAIAEAEAQLEVIETEEELMNAISALLAAVEGLVERQPDPVLDVSELENLIESAKAISNEDEVYTDESYETLQAAIAEAEAQLEVIQTEAELVNALVALQAAIDGLVEKQVDPDPKPDRDKDKDSDKDKDKDTDIDKDTDHKDIEEKNGDSDDELPSTATSMYNYLFIGFFILIIGCSLYFLSKKGKRQEVNR</sequence>
<dbReference type="PANTHER" id="PTHR19328">
    <property type="entry name" value="HEDGEHOG-INTERACTING PROTEIN"/>
    <property type="match status" value="1"/>
</dbReference>
<dbReference type="InterPro" id="IPR013783">
    <property type="entry name" value="Ig-like_fold"/>
</dbReference>
<dbReference type="HOGENOM" id="CLU_248034_0_0_9"/>
<dbReference type="InterPro" id="IPR035986">
    <property type="entry name" value="PKD_dom_sf"/>
</dbReference>
<dbReference type="Gene3D" id="2.60.40.10">
    <property type="entry name" value="Immunoglobulins"/>
    <property type="match status" value="1"/>
</dbReference>
<dbReference type="STRING" id="649639.Bcell_3731"/>
<gene>
    <name evidence="9" type="ordered locus">Bcell_3731</name>
</gene>
<dbReference type="SMART" id="SM00606">
    <property type="entry name" value="CBD_IV"/>
    <property type="match status" value="1"/>
</dbReference>
<dbReference type="SMART" id="SM00089">
    <property type="entry name" value="PKD"/>
    <property type="match status" value="1"/>
</dbReference>
<dbReference type="InterPro" id="IPR006584">
    <property type="entry name" value="Cellulose-bd_IV"/>
</dbReference>
<dbReference type="InterPro" id="IPR011041">
    <property type="entry name" value="Quinoprot_gluc/sorb_DH_b-prop"/>
</dbReference>
<dbReference type="eggNOG" id="COG2133">
    <property type="taxonomic scope" value="Bacteria"/>
</dbReference>
<dbReference type="PROSITE" id="PS50022">
    <property type="entry name" value="FA58C_3"/>
    <property type="match status" value="1"/>
</dbReference>
<evidence type="ECO:0000259" key="8">
    <source>
        <dbReference type="PROSITE" id="PS51175"/>
    </source>
</evidence>
<feature type="region of interest" description="Disordered" evidence="3">
    <location>
        <begin position="1068"/>
        <end position="1088"/>
    </location>
</feature>
<dbReference type="InterPro" id="IPR012938">
    <property type="entry name" value="Glc/Sorbosone_DH"/>
</dbReference>
<feature type="domain" description="F5/8 type C" evidence="6">
    <location>
        <begin position="1052"/>
        <end position="1209"/>
    </location>
</feature>
<feature type="region of interest" description="Disordered" evidence="3">
    <location>
        <begin position="1016"/>
        <end position="1049"/>
    </location>
</feature>
<feature type="signal peptide" evidence="5">
    <location>
        <begin position="1"/>
        <end position="33"/>
    </location>
</feature>
<keyword evidence="4" id="KW-0472">Membrane</keyword>
<feature type="region of interest" description="Disordered" evidence="3">
    <location>
        <begin position="1429"/>
        <end position="1476"/>
    </location>
</feature>
<feature type="compositionally biased region" description="Basic and acidic residues" evidence="3">
    <location>
        <begin position="1429"/>
        <end position="1471"/>
    </location>
</feature>
<dbReference type="SUPFAM" id="SSF52317">
    <property type="entry name" value="Class I glutamine amidotransferase-like"/>
    <property type="match status" value="1"/>
</dbReference>
<evidence type="ECO:0000256" key="4">
    <source>
        <dbReference type="SAM" id="Phobius"/>
    </source>
</evidence>
<dbReference type="InterPro" id="IPR029010">
    <property type="entry name" value="ThuA-like"/>
</dbReference>
<protein>
    <submittedName>
        <fullName evidence="9">LPXTG-motif cell wall anchor domain protein</fullName>
    </submittedName>
</protein>
<feature type="coiled-coil region" evidence="2">
    <location>
        <begin position="1244"/>
        <end position="1277"/>
    </location>
</feature>